<sequence length="310" mass="35784">MDNIYNEKPATPRAESGVATPELPELDSKDLMDLDIDDEPTTQEKNSQLQYDAMNTSPQETDDAQQQNDKFYDHVDTFKPNLSFNNLDKSLSYHTDITYDTSRRLSASQETKFLAYCEEQLMKIQRKYVQSRGLNPENGYTGIVPLLKDLKRIIDFVWYSIDNNCKNTEDLLSLDSTSNSSGDDNYNNELIVGKAQNMGQCNILLKIADDLIDYVGKFPITDDDIDSIKYIFMIFFIMDKVLSFTIMNESRTTHDNNICSGAFMNTTELIRCTSICERSRVQLFQFFQDCKIHGYHYELSKIYEETLDKS</sequence>
<dbReference type="EMBL" id="UFAJ01000225">
    <property type="protein sequence ID" value="SSD59887.1"/>
    <property type="molecule type" value="Genomic_DNA"/>
</dbReference>
<gene>
    <name evidence="2" type="ORF">SCODWIG_01648</name>
</gene>
<proteinExistence type="predicted"/>
<dbReference type="PANTHER" id="PTHR37781:SF1">
    <property type="entry name" value="ADR380WP"/>
    <property type="match status" value="1"/>
</dbReference>
<reference evidence="3" key="1">
    <citation type="submission" date="2018-06" db="EMBL/GenBank/DDBJ databases">
        <authorList>
            <person name="Guldener U."/>
        </authorList>
    </citation>
    <scope>NUCLEOTIDE SEQUENCE [LARGE SCALE GENOMIC DNA]</scope>
    <source>
        <strain evidence="3">UTAD17</strain>
    </source>
</reference>
<keyword evidence="3" id="KW-1185">Reference proteome</keyword>
<evidence type="ECO:0000313" key="2">
    <source>
        <dbReference type="EMBL" id="SSD59887.1"/>
    </source>
</evidence>
<evidence type="ECO:0000256" key="1">
    <source>
        <dbReference type="SAM" id="MobiDB-lite"/>
    </source>
</evidence>
<dbReference type="InterPro" id="IPR031349">
    <property type="entry name" value="Tfb6"/>
</dbReference>
<feature type="region of interest" description="Disordered" evidence="1">
    <location>
        <begin position="1"/>
        <end position="49"/>
    </location>
</feature>
<dbReference type="Pfam" id="PF17110">
    <property type="entry name" value="TFB6"/>
    <property type="match status" value="1"/>
</dbReference>
<dbReference type="AlphaFoldDB" id="A0A376B5B5"/>
<dbReference type="GO" id="GO:0005675">
    <property type="term" value="C:transcription factor TFIIH holo complex"/>
    <property type="evidence" value="ECO:0007669"/>
    <property type="project" value="TreeGrafter"/>
</dbReference>
<organism evidence="2 3">
    <name type="scientific">Saccharomycodes ludwigii</name>
    <dbReference type="NCBI Taxonomy" id="36035"/>
    <lineage>
        <taxon>Eukaryota</taxon>
        <taxon>Fungi</taxon>
        <taxon>Dikarya</taxon>
        <taxon>Ascomycota</taxon>
        <taxon>Saccharomycotina</taxon>
        <taxon>Saccharomycetes</taxon>
        <taxon>Saccharomycodales</taxon>
        <taxon>Saccharomycodaceae</taxon>
        <taxon>Saccharomycodes</taxon>
    </lineage>
</organism>
<name>A0A376B5B5_9ASCO</name>
<accession>A0A376B5B5</accession>
<protein>
    <submittedName>
        <fullName evidence="2">Uncharacterized protein</fullName>
    </submittedName>
</protein>
<dbReference type="VEuPathDB" id="FungiDB:SCODWIG_01648"/>
<dbReference type="PANTHER" id="PTHR37781">
    <property type="entry name" value="TFIIH COMPLEX SUBUNIT"/>
    <property type="match status" value="1"/>
</dbReference>
<dbReference type="Proteomes" id="UP000262825">
    <property type="component" value="Unassembled WGS sequence"/>
</dbReference>
<evidence type="ECO:0000313" key="3">
    <source>
        <dbReference type="Proteomes" id="UP000262825"/>
    </source>
</evidence>